<evidence type="ECO:0000256" key="3">
    <source>
        <dbReference type="ARBA" id="ARBA00022741"/>
    </source>
</evidence>
<comment type="subcellular location">
    <subcellularLocation>
        <location evidence="8">Cytoplasm</location>
    </subcellularLocation>
</comment>
<comment type="function">
    <text evidence="8">Catalyzes the attachment of valine to tRNA(Val). As ValRS can inadvertently accommodate and process structurally similar amino acids such as threonine, to avoid such errors, it has a 'posttransfer' editing activity that hydrolyzes mischarged Thr-tRNA(Val) in a tRNA-dependent manner.</text>
</comment>
<keyword evidence="1 8" id="KW-0963">Cytoplasm</keyword>
<dbReference type="SUPFAM" id="SSF46589">
    <property type="entry name" value="tRNA-binding arm"/>
    <property type="match status" value="1"/>
</dbReference>
<proteinExistence type="inferred from homology"/>
<evidence type="ECO:0000256" key="4">
    <source>
        <dbReference type="ARBA" id="ARBA00022840"/>
    </source>
</evidence>
<comment type="caution">
    <text evidence="12">The sequence shown here is derived from an EMBL/GenBank/DDBJ whole genome shotgun (WGS) entry which is preliminary data.</text>
</comment>
<evidence type="ECO:0000256" key="2">
    <source>
        <dbReference type="ARBA" id="ARBA00022598"/>
    </source>
</evidence>
<keyword evidence="3 8" id="KW-0547">Nucleotide-binding</keyword>
<evidence type="ECO:0000256" key="5">
    <source>
        <dbReference type="ARBA" id="ARBA00022917"/>
    </source>
</evidence>
<dbReference type="NCBIfam" id="NF004349">
    <property type="entry name" value="PRK05729.1"/>
    <property type="match status" value="1"/>
</dbReference>
<dbReference type="PANTHER" id="PTHR11946:SF93">
    <property type="entry name" value="VALINE--TRNA LIGASE, CHLOROPLASTIC_MITOCHONDRIAL 2"/>
    <property type="match status" value="1"/>
</dbReference>
<dbReference type="SUPFAM" id="SSF52374">
    <property type="entry name" value="Nucleotidylyl transferase"/>
    <property type="match status" value="1"/>
</dbReference>
<keyword evidence="4 8" id="KW-0067">ATP-binding</keyword>
<protein>
    <recommendedName>
        <fullName evidence="8">Valine--tRNA ligase</fullName>
        <ecNumber evidence="8">6.1.1.9</ecNumber>
    </recommendedName>
    <alternativeName>
        <fullName evidence="8">Valyl-tRNA synthetase</fullName>
        <shortName evidence="8">ValRS</shortName>
    </alternativeName>
</protein>
<dbReference type="RefSeq" id="WP_184155453.1">
    <property type="nucleotide sequence ID" value="NZ_JACHKA010000001.1"/>
</dbReference>
<evidence type="ECO:0000256" key="1">
    <source>
        <dbReference type="ARBA" id="ARBA00022490"/>
    </source>
</evidence>
<dbReference type="InterPro" id="IPR001412">
    <property type="entry name" value="aa-tRNA-synth_I_CS"/>
</dbReference>
<dbReference type="InterPro" id="IPR013155">
    <property type="entry name" value="M/V/L/I-tRNA-synth_anticd-bd"/>
</dbReference>
<feature type="binding site" evidence="8">
    <location>
        <position position="605"/>
    </location>
    <ligand>
        <name>ATP</name>
        <dbReference type="ChEBI" id="CHEBI:30616"/>
    </ligand>
</feature>
<dbReference type="InterPro" id="IPR014729">
    <property type="entry name" value="Rossmann-like_a/b/a_fold"/>
</dbReference>
<feature type="domain" description="Methionyl/Valyl/Leucyl/Isoleucyl-tRNA synthetase anticodon-binding" evidence="10">
    <location>
        <begin position="684"/>
        <end position="822"/>
    </location>
</feature>
<dbReference type="PROSITE" id="PS00178">
    <property type="entry name" value="AA_TRNA_LIGASE_I"/>
    <property type="match status" value="1"/>
</dbReference>
<keyword evidence="8" id="KW-0175">Coiled coil</keyword>
<gene>
    <name evidence="8" type="primary">valS</name>
    <name evidence="12" type="ORF">HNP60_003115</name>
</gene>
<reference evidence="12 13" key="1">
    <citation type="submission" date="2020-08" db="EMBL/GenBank/DDBJ databases">
        <title>Exploring microbial biodiversity for novel pathways involved in the catabolism of aromatic compounds derived from lignin.</title>
        <authorList>
            <person name="Elkins J."/>
        </authorList>
    </citation>
    <scope>NUCLEOTIDE SEQUENCE [LARGE SCALE GENOMIC DNA]</scope>
    <source>
        <strain evidence="12 13">B1D3A</strain>
    </source>
</reference>
<dbReference type="EMBL" id="JACHKA010000001">
    <property type="protein sequence ID" value="MBB5987141.1"/>
    <property type="molecule type" value="Genomic_DNA"/>
</dbReference>
<dbReference type="PANTHER" id="PTHR11946">
    <property type="entry name" value="VALYL-TRNA SYNTHETASES"/>
    <property type="match status" value="1"/>
</dbReference>
<keyword evidence="6 8" id="KW-0030">Aminoacyl-tRNA synthetase</keyword>
<dbReference type="CDD" id="cd07962">
    <property type="entry name" value="Anticodon_Ia_Val"/>
    <property type="match status" value="1"/>
</dbReference>
<dbReference type="Pfam" id="PF08264">
    <property type="entry name" value="Anticodon_1"/>
    <property type="match status" value="1"/>
</dbReference>
<evidence type="ECO:0000256" key="8">
    <source>
        <dbReference type="HAMAP-Rule" id="MF_02004"/>
    </source>
</evidence>
<comment type="subunit">
    <text evidence="8">Monomer.</text>
</comment>
<keyword evidence="13" id="KW-1185">Reference proteome</keyword>
<keyword evidence="2 8" id="KW-0436">Ligase</keyword>
<dbReference type="InterPro" id="IPR009008">
    <property type="entry name" value="Val/Leu/Ile-tRNA-synth_edit"/>
</dbReference>
<feature type="short sequence motif" description="'HIGH' region" evidence="8">
    <location>
        <begin position="44"/>
        <end position="54"/>
    </location>
</feature>
<dbReference type="Gene3D" id="1.10.730.10">
    <property type="entry name" value="Isoleucyl-tRNA Synthetase, Domain 1"/>
    <property type="match status" value="1"/>
</dbReference>
<comment type="similarity">
    <text evidence="8">Belongs to the class-I aminoacyl-tRNA synthetase family. ValS type 1 subfamily.</text>
</comment>
<feature type="coiled-coil region" evidence="8">
    <location>
        <begin position="878"/>
        <end position="940"/>
    </location>
</feature>
<dbReference type="InterPro" id="IPR009080">
    <property type="entry name" value="tRNAsynth_Ia_anticodon-bd"/>
</dbReference>
<evidence type="ECO:0000259" key="11">
    <source>
        <dbReference type="Pfam" id="PF10458"/>
    </source>
</evidence>
<keyword evidence="5 8" id="KW-0648">Protein biosynthesis</keyword>
<feature type="domain" description="Valyl-tRNA synthetase tRNA-binding arm" evidence="11">
    <location>
        <begin position="880"/>
        <end position="945"/>
    </location>
</feature>
<evidence type="ECO:0000313" key="13">
    <source>
        <dbReference type="Proteomes" id="UP001138540"/>
    </source>
</evidence>
<dbReference type="Pfam" id="PF00133">
    <property type="entry name" value="tRNA-synt_1"/>
    <property type="match status" value="1"/>
</dbReference>
<sequence length="945" mass="105654">MTELAKTFDPAAIEAKWYQHWETSGQFRPARPDAQPFTIVNPPPNVTGSLHIGHALDNTLQDIMVRYERLRGKDALWVVGTDHAGIATQMVVERQLNAKGEKRTDYTREEFVEKVWDWKAESGGTITGQLRRLGCSMDWSREQFTMDPHFTRAVVKVFVDLHKEGLIYRDKRLVNWDPGLKTAISDLEVETREVLGKFWHFRYPLADGSGAISVATTRPETMLADMAVAVNPDDERYRMWVGKYVKLPITGRLIPIVADEHADPALGSGAVKITPGHDFNDFEVGKRAGIAPADMLNMLDAEGHVCQTADGLIPEELIGHDRFEARWRVLGMMEEAGLLERTEDRTIQTPYGDRSGVVIEPWLTDQWYVDAATLAKPAIEAVRSGAIEIVPKTWEKTYFNWMENIQPWCVSRQLWWGHRIPAWFGFSREWLAQNATKTYREIASEIFSGAAPDQIVFVAETEQAAIKQAEQYYGPDYQVVTHQGEEGEPLTLKDPGKPALSIYRDPDVLDTWFSSALWPFATLGWPDQEPSPLQGRGLGEGRAEASPTLLAKHYPNDLLISGFDILFFWDARMAMQGIHFMKDVPWRRLYLHGLVRAADGQKMSKSKGNVVDPLGLIDQYGADALRFFMAAMESQGRDVKMDEKRVEGYRNFATKLWNAVRFAQANGIVASTSVAAPAATLAVNKWIIGEVVGTLAELDKALADLRFDAAANAIYHFVWDQFCDWYLELIKAQIDEETRAVAGWVIDQILVMLHPFMPFITEELWHAQGERSHDLIVAQWPAPQAEIDPQASAEIDWLIRLVSEVRGARAELGVPPGARLPAIVNEASAETRARIERTAPPLARLARIENWAFDGAASGGAAQIVVDEATFILPLEGVIDIAAEKARLTKSLQAAQKEAKSLEGRLANPAFVEKAKPEAVEKARADHADKIAEAQRLEAALARLG</sequence>
<dbReference type="GO" id="GO:0004832">
    <property type="term" value="F:valine-tRNA ligase activity"/>
    <property type="evidence" value="ECO:0007669"/>
    <property type="project" value="UniProtKB-EC"/>
</dbReference>
<comment type="domain">
    <text evidence="8">The C-terminal coiled-coil domain is crucial for aminoacylation activity.</text>
</comment>
<dbReference type="SUPFAM" id="SSF47323">
    <property type="entry name" value="Anticodon-binding domain of a subclass of class I aminoacyl-tRNA synthetases"/>
    <property type="match status" value="1"/>
</dbReference>
<evidence type="ECO:0000259" key="9">
    <source>
        <dbReference type="Pfam" id="PF00133"/>
    </source>
</evidence>
<comment type="domain">
    <text evidence="8">ValRS has two distinct active sites: one for aminoacylation and one for editing. The misactivated threonine is translocated from the active site to the editing site.</text>
</comment>
<dbReference type="EC" id="6.1.1.9" evidence="8"/>
<dbReference type="InterPro" id="IPR002300">
    <property type="entry name" value="aa-tRNA-synth_Ia"/>
</dbReference>
<dbReference type="HAMAP" id="MF_02004">
    <property type="entry name" value="Val_tRNA_synth_type1"/>
    <property type="match status" value="1"/>
</dbReference>
<name>A0ABR6NJ48_9SPHN</name>
<feature type="domain" description="Aminoacyl-tRNA synthetase class Ia" evidence="9">
    <location>
        <begin position="16"/>
        <end position="642"/>
    </location>
</feature>
<organism evidence="12 13">
    <name type="scientific">Sphingobium lignivorans</name>
    <dbReference type="NCBI Taxonomy" id="2735886"/>
    <lineage>
        <taxon>Bacteria</taxon>
        <taxon>Pseudomonadati</taxon>
        <taxon>Pseudomonadota</taxon>
        <taxon>Alphaproteobacteria</taxon>
        <taxon>Sphingomonadales</taxon>
        <taxon>Sphingomonadaceae</taxon>
        <taxon>Sphingobium</taxon>
    </lineage>
</organism>
<accession>A0ABR6NJ48</accession>
<dbReference type="Gene3D" id="3.90.740.10">
    <property type="entry name" value="Valyl/Leucyl/Isoleucyl-tRNA synthetase, editing domain"/>
    <property type="match status" value="1"/>
</dbReference>
<evidence type="ECO:0000313" key="12">
    <source>
        <dbReference type="EMBL" id="MBB5987141.1"/>
    </source>
</evidence>
<dbReference type="CDD" id="cd00817">
    <property type="entry name" value="ValRS_core"/>
    <property type="match status" value="1"/>
</dbReference>
<evidence type="ECO:0000259" key="10">
    <source>
        <dbReference type="Pfam" id="PF08264"/>
    </source>
</evidence>
<dbReference type="Proteomes" id="UP001138540">
    <property type="component" value="Unassembled WGS sequence"/>
</dbReference>
<evidence type="ECO:0000256" key="6">
    <source>
        <dbReference type="ARBA" id="ARBA00023146"/>
    </source>
</evidence>
<feature type="short sequence motif" description="'KMSKS' region" evidence="8">
    <location>
        <begin position="602"/>
        <end position="606"/>
    </location>
</feature>
<dbReference type="PRINTS" id="PR00986">
    <property type="entry name" value="TRNASYNTHVAL"/>
</dbReference>
<dbReference type="Pfam" id="PF10458">
    <property type="entry name" value="Val_tRNA-synt_C"/>
    <property type="match status" value="1"/>
</dbReference>
<dbReference type="InterPro" id="IPR037118">
    <property type="entry name" value="Val-tRNA_synth_C_sf"/>
</dbReference>
<dbReference type="Gene3D" id="1.10.287.380">
    <property type="entry name" value="Valyl-tRNA synthetase, C-terminal domain"/>
    <property type="match status" value="1"/>
</dbReference>
<dbReference type="Gene3D" id="3.40.50.620">
    <property type="entry name" value="HUPs"/>
    <property type="match status" value="3"/>
</dbReference>
<dbReference type="InterPro" id="IPR002303">
    <property type="entry name" value="Valyl-tRNA_ligase"/>
</dbReference>
<dbReference type="InterPro" id="IPR033705">
    <property type="entry name" value="Anticodon_Ia_Val"/>
</dbReference>
<dbReference type="InterPro" id="IPR010978">
    <property type="entry name" value="tRNA-bd_arm"/>
</dbReference>
<evidence type="ECO:0000256" key="7">
    <source>
        <dbReference type="ARBA" id="ARBA00047552"/>
    </source>
</evidence>
<comment type="catalytic activity">
    <reaction evidence="7 8">
        <text>tRNA(Val) + L-valine + ATP = L-valyl-tRNA(Val) + AMP + diphosphate</text>
        <dbReference type="Rhea" id="RHEA:10704"/>
        <dbReference type="Rhea" id="RHEA-COMP:9672"/>
        <dbReference type="Rhea" id="RHEA-COMP:9708"/>
        <dbReference type="ChEBI" id="CHEBI:30616"/>
        <dbReference type="ChEBI" id="CHEBI:33019"/>
        <dbReference type="ChEBI" id="CHEBI:57762"/>
        <dbReference type="ChEBI" id="CHEBI:78442"/>
        <dbReference type="ChEBI" id="CHEBI:78537"/>
        <dbReference type="ChEBI" id="CHEBI:456215"/>
        <dbReference type="EC" id="6.1.1.9"/>
    </reaction>
</comment>
<dbReference type="SUPFAM" id="SSF50677">
    <property type="entry name" value="ValRS/IleRS/LeuRS editing domain"/>
    <property type="match status" value="1"/>
</dbReference>
<dbReference type="InterPro" id="IPR019499">
    <property type="entry name" value="Val-tRNA_synth_tRNA-bd"/>
</dbReference>
<dbReference type="NCBIfam" id="TIGR00422">
    <property type="entry name" value="valS"/>
    <property type="match status" value="1"/>
</dbReference>